<name>A0A2T6G3F1_9BACL</name>
<dbReference type="AlphaFoldDB" id="A0A2T6G3F1"/>
<dbReference type="Proteomes" id="UP000244184">
    <property type="component" value="Unassembled WGS sequence"/>
</dbReference>
<reference evidence="2 3" key="1">
    <citation type="submission" date="2018-03" db="EMBL/GenBank/DDBJ databases">
        <title>Genome sequence of Paenibacillus elgii strain AC13 an antimicrobial compound producing bacteria.</title>
        <authorList>
            <person name="Kurokawa A.S."/>
            <person name="Araujo J.F."/>
            <person name="Costa R.A."/>
            <person name="Ortega D.B."/>
            <person name="Pires A.S."/>
            <person name="Pappas G.J.Jr."/>
            <person name="Franco O.L."/>
            <person name="Barreto C."/>
            <person name="Magalhaes B.S."/>
            <person name="Kruger R.H."/>
        </authorList>
    </citation>
    <scope>NUCLEOTIDE SEQUENCE [LARGE SCALE GENOMIC DNA]</scope>
    <source>
        <strain evidence="2 3">AC13</strain>
    </source>
</reference>
<dbReference type="RefSeq" id="WP_108531832.1">
    <property type="nucleotide sequence ID" value="NZ_PYHP01000033.1"/>
</dbReference>
<organism evidence="2 3">
    <name type="scientific">Paenibacillus elgii</name>
    <dbReference type="NCBI Taxonomy" id="189691"/>
    <lineage>
        <taxon>Bacteria</taxon>
        <taxon>Bacillati</taxon>
        <taxon>Bacillota</taxon>
        <taxon>Bacilli</taxon>
        <taxon>Bacillales</taxon>
        <taxon>Paenibacillaceae</taxon>
        <taxon>Paenibacillus</taxon>
    </lineage>
</organism>
<comment type="caution">
    <text evidence="2">The sequence shown here is derived from an EMBL/GenBank/DDBJ whole genome shotgun (WGS) entry which is preliminary data.</text>
</comment>
<protein>
    <recommendedName>
        <fullName evidence="4">Bacterial spore germination immunoglobulin-like domain-containing protein</fullName>
    </recommendedName>
</protein>
<evidence type="ECO:0008006" key="4">
    <source>
        <dbReference type="Google" id="ProtNLM"/>
    </source>
</evidence>
<dbReference type="EMBL" id="PYHP01000033">
    <property type="protein sequence ID" value="PUA38681.1"/>
    <property type="molecule type" value="Genomic_DNA"/>
</dbReference>
<evidence type="ECO:0000313" key="3">
    <source>
        <dbReference type="Proteomes" id="UP000244184"/>
    </source>
</evidence>
<feature type="signal peptide" evidence="1">
    <location>
        <begin position="1"/>
        <end position="29"/>
    </location>
</feature>
<evidence type="ECO:0000256" key="1">
    <source>
        <dbReference type="SAM" id="SignalP"/>
    </source>
</evidence>
<accession>A0A2T6G3F1</accession>
<proteinExistence type="predicted"/>
<sequence>MRKKAGHILISGLLAGVLAGQPSTPSALANDSQNQTDSAETMTLFEPTELYDDRYQQVGMIAPQQVHVLQTSSIRRGHGEGYRVPRYLISTWMGNAWIVPDNALRGKEEPMDTYIELSHEETLYNDPGLLSLKGKIGKQTVKAIASWDKRYKIATPEGEGWIAPRWEAFVGIKLVQMDVQLTAPTRLFRFPYQDAGAGVNPQPMQVTAVWRDWYRADSWLGPVWFRLHELDAADADHRIEVGLRYYYLDGNQTRFRASVQLGPKWRDTGETIPVGFAVFYYNEKGERIGSSSGATVRFKGGEATPVELTVDRDVQMFAYATVQVGMFNDQPISKIQPDDPMAIADDAANHDLRLGSIQVKRDGVYSIVTGQHASKLAGERHVKAELSFLNADGAAIAKAPLELAFDTSYPGNGFLQPFEAVVPEDVSTYASVTLKVLDVR</sequence>
<feature type="chain" id="PRO_5038772212" description="Bacterial spore germination immunoglobulin-like domain-containing protein" evidence="1">
    <location>
        <begin position="30"/>
        <end position="440"/>
    </location>
</feature>
<evidence type="ECO:0000313" key="2">
    <source>
        <dbReference type="EMBL" id="PUA38681.1"/>
    </source>
</evidence>
<keyword evidence="1" id="KW-0732">Signal</keyword>
<gene>
    <name evidence="2" type="ORF">C8Z91_13870</name>
</gene>